<gene>
    <name evidence="1" type="ORF">ACKI18_29460</name>
</gene>
<evidence type="ECO:0000313" key="2">
    <source>
        <dbReference type="Proteomes" id="UP001631957"/>
    </source>
</evidence>
<organism evidence="1 2">
    <name type="scientific">Streptomyces niveiscabiei</name>
    <dbReference type="NCBI Taxonomy" id="164115"/>
    <lineage>
        <taxon>Bacteria</taxon>
        <taxon>Bacillati</taxon>
        <taxon>Actinomycetota</taxon>
        <taxon>Actinomycetes</taxon>
        <taxon>Kitasatosporales</taxon>
        <taxon>Streptomycetaceae</taxon>
        <taxon>Streptomyces</taxon>
    </lineage>
</organism>
<reference evidence="1 2" key="1">
    <citation type="submission" date="2024-12" db="EMBL/GenBank/DDBJ databases">
        <title>Forecasting of Potato common scab and diversities of Pathogenic streptomyces spp. in china.</title>
        <authorList>
            <person name="Handique U."/>
            <person name="Wu J."/>
        </authorList>
    </citation>
    <scope>NUCLEOTIDE SEQUENCE [LARGE SCALE GENOMIC DNA]</scope>
    <source>
        <strain evidence="1 2">ZRIMU1530</strain>
    </source>
</reference>
<evidence type="ECO:0008006" key="3">
    <source>
        <dbReference type="Google" id="ProtNLM"/>
    </source>
</evidence>
<comment type="caution">
    <text evidence="1">The sequence shown here is derived from an EMBL/GenBank/DDBJ whole genome shotgun (WGS) entry which is preliminary data.</text>
</comment>
<dbReference type="RefSeq" id="WP_409111084.1">
    <property type="nucleotide sequence ID" value="NZ_JBJVNI010000017.1"/>
</dbReference>
<accession>A0ABW9I1C2</accession>
<evidence type="ECO:0000313" key="1">
    <source>
        <dbReference type="EMBL" id="MFM9612818.1"/>
    </source>
</evidence>
<dbReference type="Proteomes" id="UP001631957">
    <property type="component" value="Unassembled WGS sequence"/>
</dbReference>
<sequence length="122" mass="13048">MSIRIDTLAMTVRDSVTDADATREDWIRAINLAFDQGSAPAELDPTTERDTAWLVSWEIDAEGGSALGAARQVWADIFGRDGATDGDTCVFTVVDKATGQAVVIDLSDYEGPDAKSQVAEPL</sequence>
<name>A0ABW9I1C2_9ACTN</name>
<protein>
    <recommendedName>
        <fullName evidence="3">PH domain-containing protein</fullName>
    </recommendedName>
</protein>
<proteinExistence type="predicted"/>
<dbReference type="EMBL" id="JBJVNI010000017">
    <property type="protein sequence ID" value="MFM9612818.1"/>
    <property type="molecule type" value="Genomic_DNA"/>
</dbReference>
<keyword evidence="2" id="KW-1185">Reference proteome</keyword>